<proteinExistence type="predicted"/>
<dbReference type="InterPro" id="IPR043502">
    <property type="entry name" value="DNA/RNA_pol_sf"/>
</dbReference>
<evidence type="ECO:0000259" key="1">
    <source>
        <dbReference type="PROSITE" id="PS50878"/>
    </source>
</evidence>
<accession>A0A6B0UUL5</accession>
<dbReference type="PROSITE" id="PS50878">
    <property type="entry name" value="RT_POL"/>
    <property type="match status" value="1"/>
</dbReference>
<organism evidence="2">
    <name type="scientific">Ixodes ricinus</name>
    <name type="common">Common tick</name>
    <name type="synonym">Acarus ricinus</name>
    <dbReference type="NCBI Taxonomy" id="34613"/>
    <lineage>
        <taxon>Eukaryota</taxon>
        <taxon>Metazoa</taxon>
        <taxon>Ecdysozoa</taxon>
        <taxon>Arthropoda</taxon>
        <taxon>Chelicerata</taxon>
        <taxon>Arachnida</taxon>
        <taxon>Acari</taxon>
        <taxon>Parasitiformes</taxon>
        <taxon>Ixodida</taxon>
        <taxon>Ixodoidea</taxon>
        <taxon>Ixodidae</taxon>
        <taxon>Ixodinae</taxon>
        <taxon>Ixodes</taxon>
    </lineage>
</organism>
<reference evidence="2" key="1">
    <citation type="submission" date="2019-12" db="EMBL/GenBank/DDBJ databases">
        <title>An insight into the sialome of adult female Ixodes ricinus ticks feeding for 6 days.</title>
        <authorList>
            <person name="Perner J."/>
            <person name="Ribeiro J.M.C."/>
        </authorList>
    </citation>
    <scope>NUCLEOTIDE SEQUENCE</scope>
    <source>
        <strain evidence="2">Semi-engorged</strain>
        <tissue evidence="2">Salivary glands</tissue>
    </source>
</reference>
<sequence length="146" mass="16321">MTRVPFGTSASPFLLTATLTHHLSNVNGELRSTAELLQRGFYVDDLLINYRSAIDPTIEEAARIQEEANRILEDAGMRLRKWSTNATELQKSFDEAASTSGLSEPRAVLGLLWQRDADTLAIPVERILNFCHMQRDDEALCTPCIS</sequence>
<dbReference type="SUPFAM" id="SSF56672">
    <property type="entry name" value="DNA/RNA polymerases"/>
    <property type="match status" value="1"/>
</dbReference>
<feature type="domain" description="Reverse transcriptase" evidence="1">
    <location>
        <begin position="1"/>
        <end position="113"/>
    </location>
</feature>
<dbReference type="GO" id="GO:0071897">
    <property type="term" value="P:DNA biosynthetic process"/>
    <property type="evidence" value="ECO:0007669"/>
    <property type="project" value="UniProtKB-ARBA"/>
</dbReference>
<evidence type="ECO:0000313" key="2">
    <source>
        <dbReference type="EMBL" id="MXU93439.1"/>
    </source>
</evidence>
<dbReference type="AlphaFoldDB" id="A0A6B0UUL5"/>
<name>A0A6B0UUL5_IXORI</name>
<dbReference type="EMBL" id="GIFC01011356">
    <property type="protein sequence ID" value="MXU93439.1"/>
    <property type="molecule type" value="Transcribed_RNA"/>
</dbReference>
<dbReference type="InterPro" id="IPR000477">
    <property type="entry name" value="RT_dom"/>
</dbReference>
<protein>
    <submittedName>
        <fullName evidence="2">Putative transposable element</fullName>
    </submittedName>
</protein>